<evidence type="ECO:0000313" key="3">
    <source>
        <dbReference type="Proteomes" id="UP000187429"/>
    </source>
</evidence>
<evidence type="ECO:0000259" key="1">
    <source>
        <dbReference type="PROSITE" id="PS51186"/>
    </source>
</evidence>
<organism evidence="2 3">
    <name type="scientific">Smittium culicis</name>
    <dbReference type="NCBI Taxonomy" id="133412"/>
    <lineage>
        <taxon>Eukaryota</taxon>
        <taxon>Fungi</taxon>
        <taxon>Fungi incertae sedis</taxon>
        <taxon>Zoopagomycota</taxon>
        <taxon>Kickxellomycotina</taxon>
        <taxon>Harpellomycetes</taxon>
        <taxon>Harpellales</taxon>
        <taxon>Legeriomycetaceae</taxon>
        <taxon>Smittium</taxon>
    </lineage>
</organism>
<dbReference type="GO" id="GO:0016747">
    <property type="term" value="F:acyltransferase activity, transferring groups other than amino-acyl groups"/>
    <property type="evidence" value="ECO:0007669"/>
    <property type="project" value="InterPro"/>
</dbReference>
<accession>A0A1R1XTA7</accession>
<name>A0A1R1XTA7_9FUNG</name>
<dbReference type="Proteomes" id="UP000187429">
    <property type="component" value="Unassembled WGS sequence"/>
</dbReference>
<proteinExistence type="predicted"/>
<dbReference type="GO" id="GO:0005634">
    <property type="term" value="C:nucleus"/>
    <property type="evidence" value="ECO:0007669"/>
    <property type="project" value="TreeGrafter"/>
</dbReference>
<dbReference type="InterPro" id="IPR052742">
    <property type="entry name" value="Mito_N-acetyltransferase"/>
</dbReference>
<keyword evidence="3" id="KW-1185">Reference proteome</keyword>
<feature type="domain" description="N-acetyltransferase" evidence="1">
    <location>
        <begin position="72"/>
        <end position="231"/>
    </location>
</feature>
<dbReference type="AlphaFoldDB" id="A0A1R1XTA7"/>
<dbReference type="EMBL" id="LSSM01003450">
    <property type="protein sequence ID" value="OMJ17855.1"/>
    <property type="molecule type" value="Genomic_DNA"/>
</dbReference>
<dbReference type="PANTHER" id="PTHR43138:SF1">
    <property type="entry name" value="N-ACETYLTRANSFERASE ACA1"/>
    <property type="match status" value="1"/>
</dbReference>
<dbReference type="InterPro" id="IPR016181">
    <property type="entry name" value="Acyl_CoA_acyltransferase"/>
</dbReference>
<dbReference type="Gene3D" id="3.40.630.30">
    <property type="match status" value="1"/>
</dbReference>
<dbReference type="Pfam" id="PF00583">
    <property type="entry name" value="Acetyltransf_1"/>
    <property type="match status" value="1"/>
</dbReference>
<dbReference type="OrthoDB" id="10264707at2759"/>
<reference evidence="3" key="1">
    <citation type="submission" date="2017-01" db="EMBL/GenBank/DDBJ databases">
        <authorList>
            <person name="Wang Y."/>
            <person name="White M."/>
            <person name="Kvist S."/>
            <person name="Moncalvo J.-M."/>
        </authorList>
    </citation>
    <scope>NUCLEOTIDE SEQUENCE [LARGE SCALE GENOMIC DNA]</scope>
    <source>
        <strain evidence="3">ID-206-W2</strain>
    </source>
</reference>
<protein>
    <submittedName>
        <fullName evidence="2">L-azetidine-2-carboxylic acid acetyltransferase</fullName>
    </submittedName>
</protein>
<dbReference type="PROSITE" id="PS51186">
    <property type="entry name" value="GNAT"/>
    <property type="match status" value="1"/>
</dbReference>
<gene>
    <name evidence="2" type="ORF">AYI69_g7267</name>
</gene>
<dbReference type="PANTHER" id="PTHR43138">
    <property type="entry name" value="ACETYLTRANSFERASE, GNAT FAMILY"/>
    <property type="match status" value="1"/>
</dbReference>
<comment type="caution">
    <text evidence="2">The sequence shown here is derived from an EMBL/GenBank/DDBJ whole genome shotgun (WGS) entry which is preliminary data.</text>
</comment>
<keyword evidence="2" id="KW-0808">Transferase</keyword>
<sequence length="231" mass="25560">MSSPYGKANVKPHYPTAQLISSLPIKGTLKDGTSYRILAITLSDSADLDADSFVKVSSKPNLLAHCSSLLDEVIRDGDTYPFDVEMGLSGFKDYFLSHNAFILINTEENNSSFLEADFDDMHFWKTCVLGMFYIKPNFPGRCSHICNGGFIVSKEARGKSLGYAMGQAYVELAPKCGFKASMFNLVFDSNTPSVRLWEKLGFTQIGKIPKAGNLSNSPDKLVDAIIFYKEF</sequence>
<dbReference type="InterPro" id="IPR000182">
    <property type="entry name" value="GNAT_dom"/>
</dbReference>
<dbReference type="SUPFAM" id="SSF55729">
    <property type="entry name" value="Acyl-CoA N-acyltransferases (Nat)"/>
    <property type="match status" value="1"/>
</dbReference>
<evidence type="ECO:0000313" key="2">
    <source>
        <dbReference type="EMBL" id="OMJ17855.1"/>
    </source>
</evidence>